<reference evidence="11 12" key="1">
    <citation type="submission" date="2019-12" db="EMBL/GenBank/DDBJ databases">
        <title>Sporaefaciens musculi gen. nov., sp. nov., a novel bacterium isolated from the caecum of an obese mouse.</title>
        <authorList>
            <person name="Rasmussen T.S."/>
            <person name="Streidl T."/>
            <person name="Hitch T.C.A."/>
            <person name="Wortmann E."/>
            <person name="Deptula P."/>
            <person name="Hansen M."/>
            <person name="Nielsen D.S."/>
            <person name="Clavel T."/>
            <person name="Vogensen F.K."/>
        </authorList>
    </citation>
    <scope>NUCLEOTIDE SEQUENCE [LARGE SCALE GENOMIC DNA]</scope>
    <source>
        <strain evidence="11 12">WCA-9-b2</strain>
    </source>
</reference>
<dbReference type="HAMAP" id="MF_00454">
    <property type="entry name" value="FluC"/>
    <property type="match status" value="1"/>
</dbReference>
<evidence type="ECO:0000256" key="3">
    <source>
        <dbReference type="ARBA" id="ARBA00022692"/>
    </source>
</evidence>
<accession>A0A7X3MKU3</accession>
<keyword evidence="10" id="KW-0479">Metal-binding</keyword>
<dbReference type="InterPro" id="IPR003691">
    <property type="entry name" value="FluC"/>
</dbReference>
<evidence type="ECO:0000256" key="6">
    <source>
        <dbReference type="ARBA" id="ARBA00023303"/>
    </source>
</evidence>
<evidence type="ECO:0000256" key="8">
    <source>
        <dbReference type="ARBA" id="ARBA00035585"/>
    </source>
</evidence>
<feature type="transmembrane region" description="Helical" evidence="10">
    <location>
        <begin position="66"/>
        <end position="83"/>
    </location>
</feature>
<keyword evidence="10" id="KW-0813">Transport</keyword>
<feature type="binding site" evidence="10">
    <location>
        <position position="77"/>
    </location>
    <ligand>
        <name>Na(+)</name>
        <dbReference type="ChEBI" id="CHEBI:29101"/>
        <note>structural</note>
    </ligand>
</feature>
<dbReference type="GO" id="GO:0062054">
    <property type="term" value="F:fluoride channel activity"/>
    <property type="evidence" value="ECO:0007669"/>
    <property type="project" value="UniProtKB-UniRule"/>
</dbReference>
<protein>
    <recommendedName>
        <fullName evidence="10">Fluoride-specific ion channel FluC</fullName>
    </recommendedName>
</protein>
<dbReference type="GO" id="GO:0140114">
    <property type="term" value="P:cellular detoxification of fluoride"/>
    <property type="evidence" value="ECO:0007669"/>
    <property type="project" value="UniProtKB-UniRule"/>
</dbReference>
<gene>
    <name evidence="10 11" type="primary">crcB</name>
    <name evidence="10" type="synonym">fluC</name>
    <name evidence="11" type="ORF">GN277_23445</name>
</gene>
<dbReference type="PANTHER" id="PTHR28259:SF1">
    <property type="entry name" value="FLUORIDE EXPORT PROTEIN 1-RELATED"/>
    <property type="match status" value="1"/>
</dbReference>
<evidence type="ECO:0000313" key="11">
    <source>
        <dbReference type="EMBL" id="MXP78202.1"/>
    </source>
</evidence>
<keyword evidence="5 10" id="KW-0472">Membrane</keyword>
<evidence type="ECO:0000256" key="2">
    <source>
        <dbReference type="ARBA" id="ARBA00022475"/>
    </source>
</evidence>
<dbReference type="Pfam" id="PF02537">
    <property type="entry name" value="CRCB"/>
    <property type="match status" value="1"/>
</dbReference>
<keyword evidence="10" id="KW-0406">Ion transport</keyword>
<keyword evidence="10" id="KW-0915">Sodium</keyword>
<dbReference type="PANTHER" id="PTHR28259">
    <property type="entry name" value="FLUORIDE EXPORT PROTEIN 1-RELATED"/>
    <property type="match status" value="1"/>
</dbReference>
<dbReference type="AlphaFoldDB" id="A0A7X3MKU3"/>
<feature type="transmembrane region" description="Helical" evidence="10">
    <location>
        <begin position="7"/>
        <end position="26"/>
    </location>
</feature>
<dbReference type="Proteomes" id="UP000460412">
    <property type="component" value="Unassembled WGS sequence"/>
</dbReference>
<dbReference type="GO" id="GO:0005886">
    <property type="term" value="C:plasma membrane"/>
    <property type="evidence" value="ECO:0007669"/>
    <property type="project" value="UniProtKB-SubCell"/>
</dbReference>
<comment type="activity regulation">
    <text evidence="10">Na(+) is not transported, but it plays an essential structural role and its presence is essential for fluoride channel function.</text>
</comment>
<name>A0A7X3MKU3_9FIRM</name>
<keyword evidence="6 10" id="KW-0407">Ion channel</keyword>
<evidence type="ECO:0000313" key="12">
    <source>
        <dbReference type="Proteomes" id="UP000460412"/>
    </source>
</evidence>
<dbReference type="GO" id="GO:0046872">
    <property type="term" value="F:metal ion binding"/>
    <property type="evidence" value="ECO:0007669"/>
    <property type="project" value="UniProtKB-KW"/>
</dbReference>
<evidence type="ECO:0000256" key="9">
    <source>
        <dbReference type="ARBA" id="ARBA00049940"/>
    </source>
</evidence>
<feature type="transmembrane region" description="Helical" evidence="10">
    <location>
        <begin position="32"/>
        <end position="54"/>
    </location>
</feature>
<feature type="transmembrane region" description="Helical" evidence="10">
    <location>
        <begin position="95"/>
        <end position="115"/>
    </location>
</feature>
<comment type="subcellular location">
    <subcellularLocation>
        <location evidence="1 10">Cell membrane</location>
        <topology evidence="1 10">Multi-pass membrane protein</topology>
    </subcellularLocation>
</comment>
<evidence type="ECO:0000256" key="7">
    <source>
        <dbReference type="ARBA" id="ARBA00035120"/>
    </source>
</evidence>
<comment type="catalytic activity">
    <reaction evidence="8">
        <text>fluoride(in) = fluoride(out)</text>
        <dbReference type="Rhea" id="RHEA:76159"/>
        <dbReference type="ChEBI" id="CHEBI:17051"/>
    </reaction>
    <physiologicalReaction direction="left-to-right" evidence="8">
        <dbReference type="Rhea" id="RHEA:76160"/>
    </physiologicalReaction>
</comment>
<evidence type="ECO:0000256" key="10">
    <source>
        <dbReference type="HAMAP-Rule" id="MF_00454"/>
    </source>
</evidence>
<comment type="similarity">
    <text evidence="7 10">Belongs to the fluoride channel Fluc/FEX (TC 1.A.43) family.</text>
</comment>
<feature type="binding site" evidence="10">
    <location>
        <position position="74"/>
    </location>
    <ligand>
        <name>Na(+)</name>
        <dbReference type="ChEBI" id="CHEBI:29101"/>
        <note>structural</note>
    </ligand>
</feature>
<proteinExistence type="inferred from homology"/>
<evidence type="ECO:0000256" key="1">
    <source>
        <dbReference type="ARBA" id="ARBA00004651"/>
    </source>
</evidence>
<evidence type="ECO:0000256" key="5">
    <source>
        <dbReference type="ARBA" id="ARBA00023136"/>
    </source>
</evidence>
<keyword evidence="2 10" id="KW-1003">Cell membrane</keyword>
<comment type="caution">
    <text evidence="11">The sequence shown here is derived from an EMBL/GenBank/DDBJ whole genome shotgun (WGS) entry which is preliminary data.</text>
</comment>
<keyword evidence="12" id="KW-1185">Reference proteome</keyword>
<dbReference type="RefSeq" id="WP_159754500.1">
    <property type="nucleotide sequence ID" value="NZ_CASZNZ010000049.1"/>
</dbReference>
<keyword evidence="3 10" id="KW-0812">Transmembrane</keyword>
<keyword evidence="4 10" id="KW-1133">Transmembrane helix</keyword>
<dbReference type="EMBL" id="WUQX01000001">
    <property type="protein sequence ID" value="MXP78202.1"/>
    <property type="molecule type" value="Genomic_DNA"/>
</dbReference>
<organism evidence="11 12">
    <name type="scientific">Sporofaciens musculi</name>
    <dbReference type="NCBI Taxonomy" id="2681861"/>
    <lineage>
        <taxon>Bacteria</taxon>
        <taxon>Bacillati</taxon>
        <taxon>Bacillota</taxon>
        <taxon>Clostridia</taxon>
        <taxon>Lachnospirales</taxon>
        <taxon>Lachnospiraceae</taxon>
        <taxon>Sporofaciens</taxon>
    </lineage>
</organism>
<dbReference type="NCBIfam" id="TIGR00494">
    <property type="entry name" value="crcB"/>
    <property type="match status" value="1"/>
</dbReference>
<sequence>MIDCIAVGIGGFIGAVCRYLIGMLPLKEGCTFPIKTLMINIAGSFLIGIVVALAMKTDSLDSRTVLFLKVGICGGFTTFSSFALETADLMKDGKIHLAVIYTVLSVTFGVLAVFAGQGISGKG</sequence>
<evidence type="ECO:0000256" key="4">
    <source>
        <dbReference type="ARBA" id="ARBA00022989"/>
    </source>
</evidence>
<comment type="function">
    <text evidence="9 10">Fluoride-specific ion channel. Important for reducing fluoride concentration in the cell, thus reducing its toxicity.</text>
</comment>